<sequence>MTVHPCSTAFTYPSEKTFRQAAESYISNGHESRYLDKIMPHLGDMPLAAIYPYDVRELAKTLYPAHSNSTRNRCVITPIRAVLYHGYDRGWGPQSRLRNLKEEQPKRKKAASQTWLHDFFRQCDRDGAPHIAALVMFMSQTGARVSEALRLAWPDVDLAAKTAVLLRTKTSTYSVRHLSDQMIARFYALRQSAQRPTTVFRLTDRSHVNVRIREICGRADIPYKPSHTCGRHSFATNAIALGNDIKTTMEAGGWKSVAVFLGTYVNPRHAGRKVAESFNLQHCDSES</sequence>
<keyword evidence="3" id="KW-0238">DNA-binding</keyword>
<accession>A0ABT8SVC8</accession>
<name>A0ABT8SVC8_9HYPH</name>
<evidence type="ECO:0000313" key="7">
    <source>
        <dbReference type="Proteomes" id="UP001169006"/>
    </source>
</evidence>
<dbReference type="SUPFAM" id="SSF56349">
    <property type="entry name" value="DNA breaking-rejoining enzymes"/>
    <property type="match status" value="1"/>
</dbReference>
<dbReference type="InterPro" id="IPR002104">
    <property type="entry name" value="Integrase_catalytic"/>
</dbReference>
<evidence type="ECO:0000256" key="4">
    <source>
        <dbReference type="ARBA" id="ARBA00023172"/>
    </source>
</evidence>
<dbReference type="EMBL" id="JAUKWQ010000002">
    <property type="protein sequence ID" value="MDO1582392.1"/>
    <property type="molecule type" value="Genomic_DNA"/>
</dbReference>
<keyword evidence="4" id="KW-0233">DNA recombination</keyword>
<keyword evidence="7" id="KW-1185">Reference proteome</keyword>
<dbReference type="InterPro" id="IPR013762">
    <property type="entry name" value="Integrase-like_cat_sf"/>
</dbReference>
<dbReference type="Gene3D" id="1.10.443.10">
    <property type="entry name" value="Intergrase catalytic core"/>
    <property type="match status" value="1"/>
</dbReference>
<feature type="domain" description="Tyr recombinase" evidence="5">
    <location>
        <begin position="106"/>
        <end position="279"/>
    </location>
</feature>
<comment type="caution">
    <text evidence="6">The sequence shown here is derived from an EMBL/GenBank/DDBJ whole genome shotgun (WGS) entry which is preliminary data.</text>
</comment>
<dbReference type="PROSITE" id="PS51898">
    <property type="entry name" value="TYR_RECOMBINASE"/>
    <property type="match status" value="1"/>
</dbReference>
<dbReference type="InterPro" id="IPR050090">
    <property type="entry name" value="Tyrosine_recombinase_XerCD"/>
</dbReference>
<keyword evidence="2" id="KW-0229">DNA integration</keyword>
<evidence type="ECO:0000256" key="2">
    <source>
        <dbReference type="ARBA" id="ARBA00022908"/>
    </source>
</evidence>
<dbReference type="InterPro" id="IPR011010">
    <property type="entry name" value="DNA_brk_join_enz"/>
</dbReference>
<gene>
    <name evidence="6" type="ORF">Q2T52_09800</name>
</gene>
<proteinExistence type="inferred from homology"/>
<evidence type="ECO:0000256" key="1">
    <source>
        <dbReference type="ARBA" id="ARBA00008857"/>
    </source>
</evidence>
<dbReference type="Proteomes" id="UP001169006">
    <property type="component" value="Unassembled WGS sequence"/>
</dbReference>
<organism evidence="6 7">
    <name type="scientific">Rhizobium oryzicola</name>
    <dbReference type="NCBI Taxonomy" id="1232668"/>
    <lineage>
        <taxon>Bacteria</taxon>
        <taxon>Pseudomonadati</taxon>
        <taxon>Pseudomonadota</taxon>
        <taxon>Alphaproteobacteria</taxon>
        <taxon>Hyphomicrobiales</taxon>
        <taxon>Rhizobiaceae</taxon>
        <taxon>Rhizobium/Agrobacterium group</taxon>
        <taxon>Rhizobium</taxon>
    </lineage>
</organism>
<reference evidence="6" key="1">
    <citation type="journal article" date="2015" name="Int. J. Syst. Evol. Microbiol.">
        <title>Rhizobium oryzicola sp. nov., potential plant-growth-promoting endophytic bacteria isolated from rice roots.</title>
        <authorList>
            <person name="Zhang X.X."/>
            <person name="Gao J.S."/>
            <person name="Cao Y.H."/>
            <person name="Sheirdil R.A."/>
            <person name="Wang X.C."/>
            <person name="Zhang L."/>
        </authorList>
    </citation>
    <scope>NUCLEOTIDE SEQUENCE</scope>
    <source>
        <strain evidence="6">05753</strain>
    </source>
</reference>
<dbReference type="Gene3D" id="1.10.150.130">
    <property type="match status" value="1"/>
</dbReference>
<dbReference type="PANTHER" id="PTHR30349">
    <property type="entry name" value="PHAGE INTEGRASE-RELATED"/>
    <property type="match status" value="1"/>
</dbReference>
<protein>
    <submittedName>
        <fullName evidence="6">Tyrosine-type recombinase/integrase</fullName>
    </submittedName>
</protein>
<evidence type="ECO:0000313" key="6">
    <source>
        <dbReference type="EMBL" id="MDO1582392.1"/>
    </source>
</evidence>
<evidence type="ECO:0000256" key="3">
    <source>
        <dbReference type="ARBA" id="ARBA00023125"/>
    </source>
</evidence>
<dbReference type="Pfam" id="PF00589">
    <property type="entry name" value="Phage_integrase"/>
    <property type="match status" value="1"/>
</dbReference>
<dbReference type="RefSeq" id="WP_302076530.1">
    <property type="nucleotide sequence ID" value="NZ_JAUKWQ010000002.1"/>
</dbReference>
<evidence type="ECO:0000259" key="5">
    <source>
        <dbReference type="PROSITE" id="PS51898"/>
    </source>
</evidence>
<reference evidence="6" key="2">
    <citation type="submission" date="2023-07" db="EMBL/GenBank/DDBJ databases">
        <authorList>
            <person name="Sun H."/>
        </authorList>
    </citation>
    <scope>NUCLEOTIDE SEQUENCE</scope>
    <source>
        <strain evidence="6">05753</strain>
    </source>
</reference>
<comment type="similarity">
    <text evidence="1">Belongs to the 'phage' integrase family.</text>
</comment>
<dbReference type="InterPro" id="IPR010998">
    <property type="entry name" value="Integrase_recombinase_N"/>
</dbReference>
<dbReference type="PANTHER" id="PTHR30349:SF64">
    <property type="entry name" value="PROPHAGE INTEGRASE INTD-RELATED"/>
    <property type="match status" value="1"/>
</dbReference>